<accession>D0KY31</accession>
<gene>
    <name evidence="4" type="ordered locus">Hneap_0499</name>
</gene>
<dbReference type="RefSeq" id="WP_012823390.1">
    <property type="nucleotide sequence ID" value="NC_013422.1"/>
</dbReference>
<evidence type="ECO:0000313" key="5">
    <source>
        <dbReference type="Proteomes" id="UP000009102"/>
    </source>
</evidence>
<reference evidence="4 5" key="1">
    <citation type="submission" date="2009-10" db="EMBL/GenBank/DDBJ databases">
        <title>Complete sequence of Halothiobacillus neapolitanus c2.</title>
        <authorList>
            <consortium name="US DOE Joint Genome Institute"/>
            <person name="Lucas S."/>
            <person name="Copeland A."/>
            <person name="Lapidus A."/>
            <person name="Glavina del Rio T."/>
            <person name="Tice H."/>
            <person name="Bruce D."/>
            <person name="Goodwin L."/>
            <person name="Pitluck S."/>
            <person name="Davenport K."/>
            <person name="Brettin T."/>
            <person name="Detter J.C."/>
            <person name="Han C."/>
            <person name="Tapia R."/>
            <person name="Larimer F."/>
            <person name="Land M."/>
            <person name="Hauser L."/>
            <person name="Kyrpides N."/>
            <person name="Mikhailova N."/>
            <person name="Kerfeld C."/>
            <person name="Cannon G."/>
            <person name="Heinhort S."/>
        </authorList>
    </citation>
    <scope>NUCLEOTIDE SEQUENCE [LARGE SCALE GENOMIC DNA]</scope>
    <source>
        <strain evidence="5">ATCC 23641 / c2</strain>
    </source>
</reference>
<comment type="similarity">
    <text evidence="1">Belongs to the methyltransferase superfamily. L-isoaspartyl/D-aspartyl protein methyltransferase family.</text>
</comment>
<keyword evidence="4" id="KW-0489">Methyltransferase</keyword>
<organism evidence="4 5">
    <name type="scientific">Halothiobacillus neapolitanus (strain ATCC 23641 / DSM 15147 / CIP 104769 / NCIMB 8539 / c2)</name>
    <name type="common">Thiobacillus neapolitanus</name>
    <dbReference type="NCBI Taxonomy" id="555778"/>
    <lineage>
        <taxon>Bacteria</taxon>
        <taxon>Pseudomonadati</taxon>
        <taxon>Pseudomonadota</taxon>
        <taxon>Gammaproteobacteria</taxon>
        <taxon>Chromatiales</taxon>
        <taxon>Halothiobacillaceae</taxon>
        <taxon>Halothiobacillus</taxon>
    </lineage>
</organism>
<evidence type="ECO:0000313" key="4">
    <source>
        <dbReference type="EMBL" id="ACX95354.1"/>
    </source>
</evidence>
<dbReference type="GO" id="GO:0032259">
    <property type="term" value="P:methylation"/>
    <property type="evidence" value="ECO:0007669"/>
    <property type="project" value="UniProtKB-KW"/>
</dbReference>
<dbReference type="Gene3D" id="3.40.50.150">
    <property type="entry name" value="Vaccinia Virus protein VP39"/>
    <property type="match status" value="1"/>
</dbReference>
<keyword evidence="4" id="KW-0808">Transferase</keyword>
<name>D0KY31_HALNC</name>
<dbReference type="InterPro" id="IPR000682">
    <property type="entry name" value="PCMT"/>
</dbReference>
<dbReference type="GO" id="GO:0004719">
    <property type="term" value="F:protein-L-isoaspartate (D-aspartate) O-methyltransferase activity"/>
    <property type="evidence" value="ECO:0007669"/>
    <property type="project" value="InterPro"/>
</dbReference>
<dbReference type="KEGG" id="hna:Hneap_0499"/>
<dbReference type="Pfam" id="PF01135">
    <property type="entry name" value="PCMT"/>
    <property type="match status" value="1"/>
</dbReference>
<dbReference type="Proteomes" id="UP000009102">
    <property type="component" value="Chromosome"/>
</dbReference>
<evidence type="ECO:0000256" key="1">
    <source>
        <dbReference type="ARBA" id="ARBA00005369"/>
    </source>
</evidence>
<dbReference type="eggNOG" id="COG2518">
    <property type="taxonomic scope" value="Bacteria"/>
</dbReference>
<dbReference type="CDD" id="cd02440">
    <property type="entry name" value="AdoMet_MTases"/>
    <property type="match status" value="1"/>
</dbReference>
<dbReference type="PANTHER" id="PTHR11579:SF18">
    <property type="entry name" value="PROTEIN-L-ISOASPARTATE O-METHYLTRANSFERASE"/>
    <property type="match status" value="1"/>
</dbReference>
<evidence type="ECO:0000256" key="2">
    <source>
        <dbReference type="ARBA" id="ARBA00013346"/>
    </source>
</evidence>
<dbReference type="GO" id="GO:0005737">
    <property type="term" value="C:cytoplasm"/>
    <property type="evidence" value="ECO:0007669"/>
    <property type="project" value="TreeGrafter"/>
</dbReference>
<dbReference type="SUPFAM" id="SSF53335">
    <property type="entry name" value="S-adenosyl-L-methionine-dependent methyltransferases"/>
    <property type="match status" value="1"/>
</dbReference>
<dbReference type="HOGENOM" id="CLU_055432_2_1_6"/>
<protein>
    <recommendedName>
        <fullName evidence="2">Protein-L-isoaspartate O-methyltransferase</fullName>
    </recommendedName>
    <alternativeName>
        <fullName evidence="3">Protein L-isoaspartyl methyltransferase</fullName>
    </alternativeName>
</protein>
<sequence>MMAFDTERARFNMVEQQIRPWDVLDKRVLDTLFKIPREQFVPAEQRQFAFSDTALPIGHGETMLPPVVEGRILQSLAVAPNERVLEIGTGSGFFTACLAHLGQSVHSVDIHPDFTQSAAEKLAELNIDRVVLETGDAVNGWASNERFDVIVLTGAVQRIPESYRQQLNVGGRLFAIVGSEQNMSGIMITRQANDQFDTQNLFETHTRYLKGAEPKPQFSFA</sequence>
<keyword evidence="5" id="KW-1185">Reference proteome</keyword>
<dbReference type="AlphaFoldDB" id="D0KY31"/>
<dbReference type="InterPro" id="IPR029063">
    <property type="entry name" value="SAM-dependent_MTases_sf"/>
</dbReference>
<evidence type="ECO:0000256" key="3">
    <source>
        <dbReference type="ARBA" id="ARBA00030757"/>
    </source>
</evidence>
<dbReference type="STRING" id="555778.Hneap_0499"/>
<proteinExistence type="inferred from homology"/>
<dbReference type="EMBL" id="CP001801">
    <property type="protein sequence ID" value="ACX95354.1"/>
    <property type="molecule type" value="Genomic_DNA"/>
</dbReference>
<dbReference type="PANTHER" id="PTHR11579">
    <property type="entry name" value="PROTEIN-L-ISOASPARTATE O-METHYLTRANSFERASE"/>
    <property type="match status" value="1"/>
</dbReference>